<dbReference type="Gene3D" id="1.10.443.10">
    <property type="entry name" value="Intergrase catalytic core"/>
    <property type="match status" value="1"/>
</dbReference>
<evidence type="ECO:0000256" key="3">
    <source>
        <dbReference type="ARBA" id="ARBA00023172"/>
    </source>
</evidence>
<evidence type="ECO:0000313" key="6">
    <source>
        <dbReference type="Proteomes" id="UP000309618"/>
    </source>
</evidence>
<dbReference type="GO" id="GO:0005737">
    <property type="term" value="C:cytoplasm"/>
    <property type="evidence" value="ECO:0007669"/>
    <property type="project" value="UniProtKB-SubCell"/>
</dbReference>
<dbReference type="GO" id="GO:0015074">
    <property type="term" value="P:DNA integration"/>
    <property type="evidence" value="ECO:0007669"/>
    <property type="project" value="UniProtKB-KW"/>
</dbReference>
<dbReference type="EMBL" id="SSUX01000011">
    <property type="protein sequence ID" value="THJ43637.1"/>
    <property type="molecule type" value="Genomic_DNA"/>
</dbReference>
<keyword evidence="3" id="KW-0233">DNA recombination</keyword>
<sequence length="440" mass="49314">MSDKPLDFVPFPLFNGDAGEPVSLSDQDFFQQAVSRLNFDWEPEYRVACQLLNSLLIRPNTFRTYRRDLDRFFLWRWFKVGESCLTMRSAEMTAFVMFVDSPPASWQGAICRGRLQKTKPLKDGSAGEIIEGPNPDWRPFIMERRQATGLAKSSKVSMFGGLSALYGSLIEAELIEHNPVLTSRKRSLGKVGKLGKVKERIMSDAQLEAIFRASDRIAGFKGARSRYIVSMLYYLGVRVSELCDKVVPAGVIPCLTNRFLCLPEGWVFHIDDSVGKGDKGRYIPVTNTLLSEVKRFRAAFSVELGRKLTTLPSQAERLPLVPHSHRGTMEHEGLDSNSIRNEIKSVLEVARKMLEEDSNQLKAAGDTDGADAISREAEGLMAISPHWFRHKYATDDIADGGNIAHTQANLGHSDLATTSIYVHADLNTRLESSEKKRRVD</sequence>
<evidence type="ECO:0000259" key="4">
    <source>
        <dbReference type="PROSITE" id="PS51898"/>
    </source>
</evidence>
<dbReference type="GO" id="GO:0003677">
    <property type="term" value="F:DNA binding"/>
    <property type="evidence" value="ECO:0007669"/>
    <property type="project" value="InterPro"/>
</dbReference>
<dbReference type="PANTHER" id="PTHR30349:SF77">
    <property type="entry name" value="TYROSINE RECOMBINASE XERC"/>
    <property type="match status" value="1"/>
</dbReference>
<evidence type="ECO:0000256" key="1">
    <source>
        <dbReference type="ARBA" id="ARBA00004496"/>
    </source>
</evidence>
<dbReference type="GO" id="GO:0006310">
    <property type="term" value="P:DNA recombination"/>
    <property type="evidence" value="ECO:0007669"/>
    <property type="project" value="UniProtKB-KW"/>
</dbReference>
<proteinExistence type="predicted"/>
<evidence type="ECO:0000313" key="5">
    <source>
        <dbReference type="EMBL" id="THJ43637.1"/>
    </source>
</evidence>
<accession>A0A4S5CCX2</accession>
<organism evidence="5 6">
    <name type="scientific">Aeromonas veronii</name>
    <dbReference type="NCBI Taxonomy" id="654"/>
    <lineage>
        <taxon>Bacteria</taxon>
        <taxon>Pseudomonadati</taxon>
        <taxon>Pseudomonadota</taxon>
        <taxon>Gammaproteobacteria</taxon>
        <taxon>Aeromonadales</taxon>
        <taxon>Aeromonadaceae</taxon>
        <taxon>Aeromonas</taxon>
    </lineage>
</organism>
<protein>
    <submittedName>
        <fullName evidence="5">Site-specific integrase</fullName>
    </submittedName>
</protein>
<dbReference type="SUPFAM" id="SSF56349">
    <property type="entry name" value="DNA breaking-rejoining enzymes"/>
    <property type="match status" value="1"/>
</dbReference>
<comment type="caution">
    <text evidence="5">The sequence shown here is derived from an EMBL/GenBank/DDBJ whole genome shotgun (WGS) entry which is preliminary data.</text>
</comment>
<dbReference type="InterPro" id="IPR002104">
    <property type="entry name" value="Integrase_catalytic"/>
</dbReference>
<dbReference type="Pfam" id="PF00589">
    <property type="entry name" value="Phage_integrase"/>
    <property type="match status" value="1"/>
</dbReference>
<keyword evidence="2" id="KW-0229">DNA integration</keyword>
<dbReference type="PROSITE" id="PS51898">
    <property type="entry name" value="TYR_RECOMBINASE"/>
    <property type="match status" value="1"/>
</dbReference>
<reference evidence="5 6" key="1">
    <citation type="submission" date="2019-04" db="EMBL/GenBank/DDBJ databases">
        <title>Comparative genomics of Aeromonas veronii strains pathogenic to fish.</title>
        <authorList>
            <person name="Cascarano M.C."/>
            <person name="Smyrli M."/>
            <person name="Katharios P."/>
        </authorList>
    </citation>
    <scope>NUCLEOTIDE SEQUENCE [LARGE SCALE GENOMIC DNA]</scope>
    <source>
        <strain evidence="5 6">XU1</strain>
    </source>
</reference>
<dbReference type="PANTHER" id="PTHR30349">
    <property type="entry name" value="PHAGE INTEGRASE-RELATED"/>
    <property type="match status" value="1"/>
</dbReference>
<gene>
    <name evidence="5" type="ORF">E8Q35_15130</name>
</gene>
<name>A0A4S5CCX2_AERVE</name>
<dbReference type="InterPro" id="IPR011010">
    <property type="entry name" value="DNA_brk_join_enz"/>
</dbReference>
<dbReference type="RefSeq" id="WP_136502076.1">
    <property type="nucleotide sequence ID" value="NZ_SSUX01000011.1"/>
</dbReference>
<dbReference type="InterPro" id="IPR013762">
    <property type="entry name" value="Integrase-like_cat_sf"/>
</dbReference>
<dbReference type="CDD" id="cd00397">
    <property type="entry name" value="DNA_BRE_C"/>
    <property type="match status" value="1"/>
</dbReference>
<dbReference type="InterPro" id="IPR050090">
    <property type="entry name" value="Tyrosine_recombinase_XerCD"/>
</dbReference>
<dbReference type="Proteomes" id="UP000309618">
    <property type="component" value="Unassembled WGS sequence"/>
</dbReference>
<feature type="domain" description="Tyr recombinase" evidence="4">
    <location>
        <begin position="197"/>
        <end position="435"/>
    </location>
</feature>
<evidence type="ECO:0000256" key="2">
    <source>
        <dbReference type="ARBA" id="ARBA00022908"/>
    </source>
</evidence>
<comment type="subcellular location">
    <subcellularLocation>
        <location evidence="1">Cytoplasm</location>
    </subcellularLocation>
</comment>
<dbReference type="AlphaFoldDB" id="A0A4S5CCX2"/>